<proteinExistence type="inferred from homology"/>
<dbReference type="PANTHER" id="PTHR33755:SF8">
    <property type="entry name" value="TOXIN PARE2"/>
    <property type="match status" value="1"/>
</dbReference>
<evidence type="ECO:0000313" key="3">
    <source>
        <dbReference type="EMBL" id="TDX99559.1"/>
    </source>
</evidence>
<evidence type="ECO:0000256" key="1">
    <source>
        <dbReference type="ARBA" id="ARBA00006226"/>
    </source>
</evidence>
<evidence type="ECO:0000313" key="4">
    <source>
        <dbReference type="Proteomes" id="UP000294914"/>
    </source>
</evidence>
<name>A0A4R8IKK8_9GAMM</name>
<reference evidence="3 4" key="1">
    <citation type="submission" date="2019-03" db="EMBL/GenBank/DDBJ databases">
        <title>Genomic Encyclopedia of Type Strains, Phase IV (KMG-IV): sequencing the most valuable type-strain genomes for metagenomic binning, comparative biology and taxonomic classification.</title>
        <authorList>
            <person name="Goeker M."/>
        </authorList>
    </citation>
    <scope>NUCLEOTIDE SEQUENCE [LARGE SCALE GENOMIC DNA]</scope>
    <source>
        <strain evidence="3 4">DSM 16326</strain>
    </source>
</reference>
<dbReference type="InterPro" id="IPR007712">
    <property type="entry name" value="RelE/ParE_toxin"/>
</dbReference>
<dbReference type="Proteomes" id="UP000294914">
    <property type="component" value="Unassembled WGS sequence"/>
</dbReference>
<gene>
    <name evidence="3" type="ORF">EDC23_2343</name>
</gene>
<dbReference type="Pfam" id="PF05016">
    <property type="entry name" value="ParE_toxin"/>
    <property type="match status" value="1"/>
</dbReference>
<comment type="caution">
    <text evidence="3">The sequence shown here is derived from an EMBL/GenBank/DDBJ whole genome shotgun (WGS) entry which is preliminary data.</text>
</comment>
<evidence type="ECO:0000256" key="2">
    <source>
        <dbReference type="ARBA" id="ARBA00022649"/>
    </source>
</evidence>
<dbReference type="InterPro" id="IPR051803">
    <property type="entry name" value="TA_system_RelE-like_toxin"/>
</dbReference>
<dbReference type="InterPro" id="IPR035093">
    <property type="entry name" value="RelE/ParE_toxin_dom_sf"/>
</dbReference>
<dbReference type="EMBL" id="SOQX01000007">
    <property type="protein sequence ID" value="TDX99559.1"/>
    <property type="molecule type" value="Genomic_DNA"/>
</dbReference>
<dbReference type="PANTHER" id="PTHR33755">
    <property type="entry name" value="TOXIN PARE1-RELATED"/>
    <property type="match status" value="1"/>
</dbReference>
<protein>
    <submittedName>
        <fullName evidence="3">Plasmid stabilization system protein ParE</fullName>
    </submittedName>
</protein>
<accession>A0A4R8IKK8</accession>
<sequence length="117" mass="13684">MRATYSFRAQKELQAIVRNYNKSSPGLGMEFMEELDAQIELCFENPEIGLRLEEHHRRLVMKRFPFNIIYRIRENEIRVIAVAHQHREPGYWLGPKGKSIREPESGYSANIINHAGS</sequence>
<keyword evidence="2" id="KW-1277">Toxin-antitoxin system</keyword>
<organism evidence="3 4">
    <name type="scientific">Thiohalophilus thiocyanatoxydans</name>
    <dbReference type="NCBI Taxonomy" id="381308"/>
    <lineage>
        <taxon>Bacteria</taxon>
        <taxon>Pseudomonadati</taxon>
        <taxon>Pseudomonadota</taxon>
        <taxon>Gammaproteobacteria</taxon>
        <taxon>Thiohalomonadales</taxon>
        <taxon>Thiohalophilaceae</taxon>
        <taxon>Thiohalophilus</taxon>
    </lineage>
</organism>
<keyword evidence="4" id="KW-1185">Reference proteome</keyword>
<comment type="similarity">
    <text evidence="1">Belongs to the RelE toxin family.</text>
</comment>
<dbReference type="OrthoDB" id="9809155at2"/>
<dbReference type="AlphaFoldDB" id="A0A4R8IKK8"/>
<dbReference type="Gene3D" id="3.30.2310.20">
    <property type="entry name" value="RelE-like"/>
    <property type="match status" value="1"/>
</dbReference>
<dbReference type="RefSeq" id="WP_134084726.1">
    <property type="nucleotide sequence ID" value="NZ_SOQX01000007.1"/>
</dbReference>